<proteinExistence type="predicted"/>
<name>A0A933SCP9_UNCEI</name>
<evidence type="ECO:0000313" key="2">
    <source>
        <dbReference type="Proteomes" id="UP000696931"/>
    </source>
</evidence>
<evidence type="ECO:0000313" key="1">
    <source>
        <dbReference type="EMBL" id="MBI5168860.1"/>
    </source>
</evidence>
<dbReference type="GO" id="GO:0030246">
    <property type="term" value="F:carbohydrate binding"/>
    <property type="evidence" value="ECO:0007669"/>
    <property type="project" value="InterPro"/>
</dbReference>
<organism evidence="1 2">
    <name type="scientific">Eiseniibacteriota bacterium</name>
    <dbReference type="NCBI Taxonomy" id="2212470"/>
    <lineage>
        <taxon>Bacteria</taxon>
        <taxon>Candidatus Eiseniibacteriota</taxon>
    </lineage>
</organism>
<sequence>MFLFAAALACAPGCSASRSTAPHAVLVKRDVTVLLTDSLGVPAAGLFVRATALPDSGGFGALSTGSTDDAGAVRFAALSEGTWAFACASGVAPGRAAGSTAVVPGAERAAAETLVVRLTLHTASSVTTRRTLSDAAGPEGTFAQVVETGALAITDAAGACTIAGLPPGRWTLAAMRYGYATHHAPFEVSSPGSALVLPDVTLRWLALPPDTGTGHH</sequence>
<accession>A0A933SCP9</accession>
<dbReference type="Gene3D" id="2.60.40.1120">
    <property type="entry name" value="Carboxypeptidase-like, regulatory domain"/>
    <property type="match status" value="1"/>
</dbReference>
<dbReference type="Proteomes" id="UP000696931">
    <property type="component" value="Unassembled WGS sequence"/>
</dbReference>
<dbReference type="AlphaFoldDB" id="A0A933SCP9"/>
<reference evidence="1" key="1">
    <citation type="submission" date="2020-07" db="EMBL/GenBank/DDBJ databases">
        <title>Huge and variable diversity of episymbiotic CPR bacteria and DPANN archaea in groundwater ecosystems.</title>
        <authorList>
            <person name="He C.Y."/>
            <person name="Keren R."/>
            <person name="Whittaker M."/>
            <person name="Farag I.F."/>
            <person name="Doudna J."/>
            <person name="Cate J.H.D."/>
            <person name="Banfield J.F."/>
        </authorList>
    </citation>
    <scope>NUCLEOTIDE SEQUENCE</scope>
    <source>
        <strain evidence="1">NC_groundwater_1813_Pr3_B-0.1um_71_17</strain>
    </source>
</reference>
<gene>
    <name evidence="1" type="ORF">HZA61_05190</name>
</gene>
<dbReference type="InterPro" id="IPR013784">
    <property type="entry name" value="Carb-bd-like_fold"/>
</dbReference>
<protein>
    <recommendedName>
        <fullName evidence="3">Carboxypeptidase regulatory-like domain-containing protein</fullName>
    </recommendedName>
</protein>
<comment type="caution">
    <text evidence="1">The sequence shown here is derived from an EMBL/GenBank/DDBJ whole genome shotgun (WGS) entry which is preliminary data.</text>
</comment>
<dbReference type="SUPFAM" id="SSF49452">
    <property type="entry name" value="Starch-binding domain-like"/>
    <property type="match status" value="1"/>
</dbReference>
<dbReference type="EMBL" id="JACRIW010000038">
    <property type="protein sequence ID" value="MBI5168860.1"/>
    <property type="molecule type" value="Genomic_DNA"/>
</dbReference>
<evidence type="ECO:0008006" key="3">
    <source>
        <dbReference type="Google" id="ProtNLM"/>
    </source>
</evidence>